<keyword evidence="3" id="KW-1185">Reference proteome</keyword>
<name>A0ABM7WYT5_9BACT</name>
<dbReference type="RefSeq" id="WP_248353156.1">
    <property type="nucleotide sequence ID" value="NZ_AP025591.1"/>
</dbReference>
<gene>
    <name evidence="2" type="ORF">AMOR_36920</name>
</gene>
<dbReference type="SUPFAM" id="SSF56784">
    <property type="entry name" value="HAD-like"/>
    <property type="match status" value="1"/>
</dbReference>
<dbReference type="EMBL" id="AP025591">
    <property type="protein sequence ID" value="BDG04696.1"/>
    <property type="molecule type" value="Genomic_DNA"/>
</dbReference>
<dbReference type="InterPro" id="IPR051540">
    <property type="entry name" value="S-2-haloacid_dehalogenase"/>
</dbReference>
<sequence>MPVRPALLSFDVFGTVLDWQAGLRAALALRGVALGDGDFDRIVDRQGVLEQEAPFRSYREIVARSLVDVLGMDPGDADAIGRDAGTWPAFPDARAALLRLQARAPCLAMTNSDRRHGVDVQARLGFRLSRWLCAEDVGVYKPAPAFWSAAAAVTGAALGPAWWHVAAYADYDLSVARSLGLTTVLVGRPHRRVGPADLVVPDLLALADVVDRLWPEPEWA</sequence>
<dbReference type="Gene3D" id="1.10.150.750">
    <property type="match status" value="1"/>
</dbReference>
<protein>
    <recommendedName>
        <fullName evidence="4">Haloacid dehalogenase, type II</fullName>
    </recommendedName>
</protein>
<dbReference type="PANTHER" id="PTHR43316">
    <property type="entry name" value="HYDROLASE, HALOACID DELAHOGENASE-RELATED"/>
    <property type="match status" value="1"/>
</dbReference>
<reference evidence="3" key="1">
    <citation type="journal article" date="2022" name="Int. J. Syst. Evol. Microbiol.">
        <title>Anaeromyxobacter oryzae sp. nov., Anaeromyxobacter diazotrophicus sp. nov. and Anaeromyxobacter paludicola sp. nov., isolated from paddy soils.</title>
        <authorList>
            <person name="Itoh H."/>
            <person name="Xu Z."/>
            <person name="Mise K."/>
            <person name="Masuda Y."/>
            <person name="Ushijima N."/>
            <person name="Hayakawa C."/>
            <person name="Shiratori Y."/>
            <person name="Senoo K."/>
        </authorList>
    </citation>
    <scope>NUCLEOTIDE SEQUENCE [LARGE SCALE GENOMIC DNA]</scope>
    <source>
        <strain evidence="3">Red232</strain>
    </source>
</reference>
<dbReference type="InterPro" id="IPR023214">
    <property type="entry name" value="HAD_sf"/>
</dbReference>
<evidence type="ECO:0000256" key="1">
    <source>
        <dbReference type="ARBA" id="ARBA00022801"/>
    </source>
</evidence>
<organism evidence="2 3">
    <name type="scientific">Anaeromyxobacter oryzae</name>
    <dbReference type="NCBI Taxonomy" id="2918170"/>
    <lineage>
        <taxon>Bacteria</taxon>
        <taxon>Pseudomonadati</taxon>
        <taxon>Myxococcota</taxon>
        <taxon>Myxococcia</taxon>
        <taxon>Myxococcales</taxon>
        <taxon>Cystobacterineae</taxon>
        <taxon>Anaeromyxobacteraceae</taxon>
        <taxon>Anaeromyxobacter</taxon>
    </lineage>
</organism>
<dbReference type="Proteomes" id="UP001162891">
    <property type="component" value="Chromosome"/>
</dbReference>
<accession>A0ABM7WYT5</accession>
<proteinExistence type="predicted"/>
<dbReference type="InterPro" id="IPR036412">
    <property type="entry name" value="HAD-like_sf"/>
</dbReference>
<evidence type="ECO:0008006" key="4">
    <source>
        <dbReference type="Google" id="ProtNLM"/>
    </source>
</evidence>
<dbReference type="Gene3D" id="3.40.50.1000">
    <property type="entry name" value="HAD superfamily/HAD-like"/>
    <property type="match status" value="1"/>
</dbReference>
<keyword evidence="1" id="KW-0378">Hydrolase</keyword>
<evidence type="ECO:0000313" key="3">
    <source>
        <dbReference type="Proteomes" id="UP001162891"/>
    </source>
</evidence>
<evidence type="ECO:0000313" key="2">
    <source>
        <dbReference type="EMBL" id="BDG04696.1"/>
    </source>
</evidence>
<dbReference type="PANTHER" id="PTHR43316:SF9">
    <property type="entry name" value="ACID DEHALOGENASE, PUTATIVE (AFU_ORTHOLOGUE AFUA_6G14460)-RELATED"/>
    <property type="match status" value="1"/>
</dbReference>